<name>A0A8S3Z0A9_9EUPU</name>
<organism evidence="3 4">
    <name type="scientific">Candidula unifasciata</name>
    <dbReference type="NCBI Taxonomy" id="100452"/>
    <lineage>
        <taxon>Eukaryota</taxon>
        <taxon>Metazoa</taxon>
        <taxon>Spiralia</taxon>
        <taxon>Lophotrochozoa</taxon>
        <taxon>Mollusca</taxon>
        <taxon>Gastropoda</taxon>
        <taxon>Heterobranchia</taxon>
        <taxon>Euthyneura</taxon>
        <taxon>Panpulmonata</taxon>
        <taxon>Eupulmonata</taxon>
        <taxon>Stylommatophora</taxon>
        <taxon>Helicina</taxon>
        <taxon>Helicoidea</taxon>
        <taxon>Geomitridae</taxon>
        <taxon>Candidula</taxon>
    </lineage>
</organism>
<gene>
    <name evidence="3" type="ORF">CUNI_LOCUS8292</name>
</gene>
<keyword evidence="2" id="KW-1133">Transmembrane helix</keyword>
<evidence type="ECO:0000256" key="2">
    <source>
        <dbReference type="SAM" id="Phobius"/>
    </source>
</evidence>
<feature type="compositionally biased region" description="Basic and acidic residues" evidence="1">
    <location>
        <begin position="1"/>
        <end position="10"/>
    </location>
</feature>
<evidence type="ECO:0000313" key="4">
    <source>
        <dbReference type="Proteomes" id="UP000678393"/>
    </source>
</evidence>
<keyword evidence="4" id="KW-1185">Reference proteome</keyword>
<dbReference type="EMBL" id="CAJHNH020001349">
    <property type="protein sequence ID" value="CAG5122734.1"/>
    <property type="molecule type" value="Genomic_DNA"/>
</dbReference>
<feature type="transmembrane region" description="Helical" evidence="2">
    <location>
        <begin position="105"/>
        <end position="126"/>
    </location>
</feature>
<keyword evidence="2" id="KW-0472">Membrane</keyword>
<protein>
    <submittedName>
        <fullName evidence="3">Uncharacterized protein</fullName>
    </submittedName>
</protein>
<accession>A0A8S3Z0A9</accession>
<sequence>MTSSKEDPKPKTSVPRHPTGIEGEDTNDCVKWCFTELDPDALSLNYGWPSDFVTSQWPGRPWIYVIYRTTVGVALFGWMLADIAYEATTFYQGNGWRWFLFASNWSFAILTITAVLQAVTSTLHVYKPYWII</sequence>
<evidence type="ECO:0000313" key="3">
    <source>
        <dbReference type="EMBL" id="CAG5122734.1"/>
    </source>
</evidence>
<feature type="non-terminal residue" evidence="3">
    <location>
        <position position="1"/>
    </location>
</feature>
<dbReference type="AlphaFoldDB" id="A0A8S3Z0A9"/>
<keyword evidence="2" id="KW-0812">Transmembrane</keyword>
<comment type="caution">
    <text evidence="3">The sequence shown here is derived from an EMBL/GenBank/DDBJ whole genome shotgun (WGS) entry which is preliminary data.</text>
</comment>
<dbReference type="OrthoDB" id="419711at2759"/>
<reference evidence="3" key="1">
    <citation type="submission" date="2021-04" db="EMBL/GenBank/DDBJ databases">
        <authorList>
            <consortium name="Molecular Ecology Group"/>
        </authorList>
    </citation>
    <scope>NUCLEOTIDE SEQUENCE</scope>
</reference>
<feature type="transmembrane region" description="Helical" evidence="2">
    <location>
        <begin position="65"/>
        <end position="85"/>
    </location>
</feature>
<feature type="region of interest" description="Disordered" evidence="1">
    <location>
        <begin position="1"/>
        <end position="22"/>
    </location>
</feature>
<dbReference type="Proteomes" id="UP000678393">
    <property type="component" value="Unassembled WGS sequence"/>
</dbReference>
<evidence type="ECO:0000256" key="1">
    <source>
        <dbReference type="SAM" id="MobiDB-lite"/>
    </source>
</evidence>
<proteinExistence type="predicted"/>